<name>A0A8H5CSW7_9AGAR</name>
<comment type="caution">
    <text evidence="2">The sequence shown here is derived from an EMBL/GenBank/DDBJ whole genome shotgun (WGS) entry which is preliminary data.</text>
</comment>
<accession>A0A8H5CSW7</accession>
<keyword evidence="3" id="KW-1185">Reference proteome</keyword>
<proteinExistence type="predicted"/>
<protein>
    <recommendedName>
        <fullName evidence="1">Glycan binding protein Y3-like domain-containing protein</fullName>
    </recommendedName>
</protein>
<gene>
    <name evidence="2" type="ORF">D9756_009893</name>
</gene>
<reference evidence="2 3" key="1">
    <citation type="journal article" date="2020" name="ISME J.">
        <title>Uncovering the hidden diversity of litter-decomposition mechanisms in mushroom-forming fungi.</title>
        <authorList>
            <person name="Floudas D."/>
            <person name="Bentzer J."/>
            <person name="Ahren D."/>
            <person name="Johansson T."/>
            <person name="Persson P."/>
            <person name="Tunlid A."/>
        </authorList>
    </citation>
    <scope>NUCLEOTIDE SEQUENCE [LARGE SCALE GENOMIC DNA]</scope>
    <source>
        <strain evidence="2 3">CBS 146.42</strain>
    </source>
</reference>
<feature type="domain" description="Glycan binding protein Y3-like" evidence="1">
    <location>
        <begin position="76"/>
        <end position="171"/>
    </location>
</feature>
<sequence>MQVCQLSYINQSPGRVLDLGLRTLTFATTHFSLSTFYSSLHTFIMFKAVVLACVLASVWAQSPDCSLMTHGLGASDCSDGISKYCAAPGTESVNAGNEKWFCRRGSNGQMCKIGGKNMNDPNSASGTGASFPPPQDKCGPSFDQIRNSCNTDGGKVQLDSPSFSFMVETNVASPNTICDDPRNQLQ</sequence>
<dbReference type="OrthoDB" id="3077975at2759"/>
<dbReference type="Proteomes" id="UP000559027">
    <property type="component" value="Unassembled WGS sequence"/>
</dbReference>
<evidence type="ECO:0000313" key="2">
    <source>
        <dbReference type="EMBL" id="KAF5347300.1"/>
    </source>
</evidence>
<evidence type="ECO:0000259" key="1">
    <source>
        <dbReference type="Pfam" id="PF22803"/>
    </source>
</evidence>
<dbReference type="Pfam" id="PF22803">
    <property type="entry name" value="GBD_Y3"/>
    <property type="match status" value="1"/>
</dbReference>
<dbReference type="AlphaFoldDB" id="A0A8H5CSW7"/>
<dbReference type="EMBL" id="JAACJO010000026">
    <property type="protein sequence ID" value="KAF5347300.1"/>
    <property type="molecule type" value="Genomic_DNA"/>
</dbReference>
<evidence type="ECO:0000313" key="3">
    <source>
        <dbReference type="Proteomes" id="UP000559027"/>
    </source>
</evidence>
<organism evidence="2 3">
    <name type="scientific">Leucocoprinus leucothites</name>
    <dbReference type="NCBI Taxonomy" id="201217"/>
    <lineage>
        <taxon>Eukaryota</taxon>
        <taxon>Fungi</taxon>
        <taxon>Dikarya</taxon>
        <taxon>Basidiomycota</taxon>
        <taxon>Agaricomycotina</taxon>
        <taxon>Agaricomycetes</taxon>
        <taxon>Agaricomycetidae</taxon>
        <taxon>Agaricales</taxon>
        <taxon>Agaricineae</taxon>
        <taxon>Agaricaceae</taxon>
        <taxon>Leucocoprinus</taxon>
    </lineage>
</organism>
<dbReference type="InterPro" id="IPR054443">
    <property type="entry name" value="Y3-like_dom"/>
</dbReference>